<gene>
    <name evidence="15" type="ORF">CYJ95_08805</name>
</gene>
<comment type="pathway">
    <text evidence="1">Lipid metabolism; fatty acid beta-oxidation.</text>
</comment>
<dbReference type="PANTHER" id="PTHR43612:SF3">
    <property type="entry name" value="TRIFUNCTIONAL ENZYME SUBUNIT ALPHA, MITOCHONDRIAL"/>
    <property type="match status" value="1"/>
</dbReference>
<evidence type="ECO:0000313" key="16">
    <source>
        <dbReference type="Proteomes" id="UP000234847"/>
    </source>
</evidence>
<organism evidence="15 16">
    <name type="scientific">Micrococcus luteus</name>
    <name type="common">Micrococcus lysodeikticus</name>
    <dbReference type="NCBI Taxonomy" id="1270"/>
    <lineage>
        <taxon>Bacteria</taxon>
        <taxon>Bacillati</taxon>
        <taxon>Actinomycetota</taxon>
        <taxon>Actinomycetes</taxon>
        <taxon>Micrococcales</taxon>
        <taxon>Micrococcaceae</taxon>
        <taxon>Micrococcus</taxon>
    </lineage>
</organism>
<dbReference type="Pfam" id="PF02737">
    <property type="entry name" value="3HCDH_N"/>
    <property type="match status" value="1"/>
</dbReference>
<reference evidence="15 16" key="1">
    <citation type="submission" date="2017-12" db="EMBL/GenBank/DDBJ databases">
        <title>Phylogenetic diversity of female urinary microbiome.</title>
        <authorList>
            <person name="Thomas-White K."/>
            <person name="Wolfe A.J."/>
        </authorList>
    </citation>
    <scope>NUCLEOTIDE SEQUENCE [LARGE SCALE GENOMIC DNA]</scope>
    <source>
        <strain evidence="15 16">UMB0038</strain>
    </source>
</reference>
<evidence type="ECO:0000256" key="2">
    <source>
        <dbReference type="ARBA" id="ARBA00005086"/>
    </source>
</evidence>
<dbReference type="PANTHER" id="PTHR43612">
    <property type="entry name" value="TRIFUNCTIONAL ENZYME SUBUNIT ALPHA"/>
    <property type="match status" value="1"/>
</dbReference>
<dbReference type="InterPro" id="IPR050136">
    <property type="entry name" value="FA_oxidation_alpha_subunit"/>
</dbReference>
<dbReference type="Gene3D" id="1.10.1040.50">
    <property type="match status" value="1"/>
</dbReference>
<evidence type="ECO:0000256" key="7">
    <source>
        <dbReference type="ARBA" id="ARBA00023002"/>
    </source>
</evidence>
<comment type="pathway">
    <text evidence="2">Lipid metabolism; butanoate metabolism.</text>
</comment>
<dbReference type="CDD" id="cd06558">
    <property type="entry name" value="crotonase-like"/>
    <property type="match status" value="1"/>
</dbReference>
<feature type="domain" description="3-hydroxyacyl-CoA dehydrogenase C-terminal" evidence="13">
    <location>
        <begin position="532"/>
        <end position="613"/>
    </location>
</feature>
<evidence type="ECO:0000256" key="1">
    <source>
        <dbReference type="ARBA" id="ARBA00005005"/>
    </source>
</evidence>
<dbReference type="InterPro" id="IPR029045">
    <property type="entry name" value="ClpP/crotonase-like_dom_sf"/>
</dbReference>
<dbReference type="EMBL" id="PKJT01000009">
    <property type="protein sequence ID" value="PKZ81221.1"/>
    <property type="molecule type" value="Genomic_DNA"/>
</dbReference>
<sequence>MTRMTSVSLASFDHLPALAPDEVVTTVTVTDHALPDGAGTLALLTLDNGQGPRRPATLGPATLLGLGRVLDEQAARAAAGAIQALAVTGVEGTFAAGADLSLIAGLTDDVGRDLALLGHAVYDRLAALEIPTVALVNGLALGGGLELALAAGHRVVAADAKGFGLPEVRLGLIPGWSGVWRVPHLIGPEAAVDVVLKNPLDDNRMLDARAAHGLGLMDRIVEGDLLDAGLELAAALVAGDESVAAELAAHRDRDVSDAAWDRALAALERLQAARPGRHLPARRHLEDLFTGARTRTRAESAQAEADALGTLLHSPEFRRTVYAFLGLVQGRAKRPAGDPGRELAREVRKVGIVGAGLMAGQLALVFARHLRVPVVMTDIDAERVERGLAGVRAQVEKMVSRGRLSAEDGEALAGLITADTDKAVYADADIVIEAVFEELEVKRTVFRELEGIVREDAILMTNTSSLSVAAMAEVLEHPERLVGFHFFNPVAVMPLVEIVRTEATTDEVVATAFELTRRLRKTGVLVHDATAFVVNRVLLRMMGEVQNSFDEGTDAHEADHALDPLALPMTPFTLLAMVGIRVAQHVSESLSASFGAERFPVSANLQRLIDAGKTAIWAKDVRPDRRDEEAAGATGEQIPEATAALLEQGSTPQTSEELLRRVEDALAEEIGLLLDERVVAAPEDVDLCMILGANWPLHLGGITPYLDDCGAAERVNGRRFHPAAQA</sequence>
<dbReference type="SUPFAM" id="SSF48179">
    <property type="entry name" value="6-phosphogluconate dehydrogenase C-terminal domain-like"/>
    <property type="match status" value="2"/>
</dbReference>
<dbReference type="InterPro" id="IPR036291">
    <property type="entry name" value="NAD(P)-bd_dom_sf"/>
</dbReference>
<evidence type="ECO:0000313" key="15">
    <source>
        <dbReference type="EMBL" id="PKZ81221.1"/>
    </source>
</evidence>
<dbReference type="SUPFAM" id="SSF51735">
    <property type="entry name" value="NAD(P)-binding Rossmann-fold domains"/>
    <property type="match status" value="1"/>
</dbReference>
<keyword evidence="8" id="KW-0520">NAD</keyword>
<dbReference type="Pfam" id="PF00725">
    <property type="entry name" value="3HCDH"/>
    <property type="match status" value="1"/>
</dbReference>
<evidence type="ECO:0000256" key="3">
    <source>
        <dbReference type="ARBA" id="ARBA00007005"/>
    </source>
</evidence>
<evidence type="ECO:0000256" key="8">
    <source>
        <dbReference type="ARBA" id="ARBA00023027"/>
    </source>
</evidence>
<feature type="domain" description="3-hydroxyacyl-CoA dehydrogenase NAD binding" evidence="14">
    <location>
        <begin position="349"/>
        <end position="528"/>
    </location>
</feature>
<dbReference type="InterPro" id="IPR006108">
    <property type="entry name" value="3HC_DH_C"/>
</dbReference>
<evidence type="ECO:0000259" key="14">
    <source>
        <dbReference type="Pfam" id="PF02737"/>
    </source>
</evidence>
<dbReference type="GO" id="GO:0070403">
    <property type="term" value="F:NAD+ binding"/>
    <property type="evidence" value="ECO:0007669"/>
    <property type="project" value="InterPro"/>
</dbReference>
<protein>
    <submittedName>
        <fullName evidence="15">3-hydroxyacyl-CoA dehydrogenase</fullName>
    </submittedName>
</protein>
<dbReference type="Gene3D" id="3.40.50.720">
    <property type="entry name" value="NAD(P)-binding Rossmann-like Domain"/>
    <property type="match status" value="1"/>
</dbReference>
<evidence type="ECO:0000256" key="6">
    <source>
        <dbReference type="ARBA" id="ARBA00022963"/>
    </source>
</evidence>
<keyword evidence="7" id="KW-0560">Oxidoreductase</keyword>
<dbReference type="InterPro" id="IPR006176">
    <property type="entry name" value="3-OHacyl-CoA_DH_NAD-bd"/>
</dbReference>
<evidence type="ECO:0000256" key="11">
    <source>
        <dbReference type="ARBA" id="ARBA00023268"/>
    </source>
</evidence>
<evidence type="ECO:0000256" key="9">
    <source>
        <dbReference type="ARBA" id="ARBA00023098"/>
    </source>
</evidence>
<dbReference type="InterPro" id="IPR008927">
    <property type="entry name" value="6-PGluconate_DH-like_C_sf"/>
</dbReference>
<dbReference type="GO" id="GO:0006635">
    <property type="term" value="P:fatty acid beta-oxidation"/>
    <property type="evidence" value="ECO:0007669"/>
    <property type="project" value="UniProtKB-ARBA"/>
</dbReference>
<keyword evidence="10" id="KW-0456">Lyase</keyword>
<comment type="caution">
    <text evidence="15">The sequence shown here is derived from an EMBL/GenBank/DDBJ whole genome shotgun (WGS) entry which is preliminary data.</text>
</comment>
<proteinExistence type="inferred from homology"/>
<comment type="similarity">
    <text evidence="3">In the central section; belongs to the 3-hydroxyacyl-CoA dehydrogenase family.</text>
</comment>
<dbReference type="Gene3D" id="3.90.226.10">
    <property type="entry name" value="2-enoyl-CoA Hydratase, Chain A, domain 1"/>
    <property type="match status" value="1"/>
</dbReference>
<dbReference type="GO" id="GO:0016509">
    <property type="term" value="F:long-chain (3S)-3-hydroxyacyl-CoA dehydrogenase (NAD+) activity"/>
    <property type="evidence" value="ECO:0007669"/>
    <property type="project" value="TreeGrafter"/>
</dbReference>
<evidence type="ECO:0000259" key="13">
    <source>
        <dbReference type="Pfam" id="PF00725"/>
    </source>
</evidence>
<comment type="similarity">
    <text evidence="4">Belongs to the 3-hydroxyacyl-CoA dehydrogenase family.</text>
</comment>
<keyword evidence="9" id="KW-0443">Lipid metabolism</keyword>
<keyword evidence="5" id="KW-0276">Fatty acid metabolism</keyword>
<name>A0AAX0VJ15_MICLU</name>
<dbReference type="FunFam" id="3.40.50.720:FF:000009">
    <property type="entry name" value="Fatty oxidation complex, alpha subunit"/>
    <property type="match status" value="1"/>
</dbReference>
<dbReference type="Proteomes" id="UP000234847">
    <property type="component" value="Unassembled WGS sequence"/>
</dbReference>
<keyword evidence="11" id="KW-0511">Multifunctional enzyme</keyword>
<evidence type="ECO:0000256" key="12">
    <source>
        <dbReference type="ARBA" id="ARBA00049556"/>
    </source>
</evidence>
<comment type="catalytic activity">
    <reaction evidence="12">
        <text>a (3S)-3-hydroxyacyl-CoA + NAD(+) = a 3-oxoacyl-CoA + NADH + H(+)</text>
        <dbReference type="Rhea" id="RHEA:22432"/>
        <dbReference type="ChEBI" id="CHEBI:15378"/>
        <dbReference type="ChEBI" id="CHEBI:57318"/>
        <dbReference type="ChEBI" id="CHEBI:57540"/>
        <dbReference type="ChEBI" id="CHEBI:57945"/>
        <dbReference type="ChEBI" id="CHEBI:90726"/>
        <dbReference type="EC" id="1.1.1.35"/>
    </reaction>
</comment>
<dbReference type="GO" id="GO:0004300">
    <property type="term" value="F:enoyl-CoA hydratase activity"/>
    <property type="evidence" value="ECO:0007669"/>
    <property type="project" value="TreeGrafter"/>
</dbReference>
<evidence type="ECO:0000256" key="4">
    <source>
        <dbReference type="ARBA" id="ARBA00009463"/>
    </source>
</evidence>
<dbReference type="SUPFAM" id="SSF52096">
    <property type="entry name" value="ClpP/crotonase"/>
    <property type="match status" value="1"/>
</dbReference>
<keyword evidence="6" id="KW-0442">Lipid degradation</keyword>
<accession>A0AAX0VJ15</accession>
<dbReference type="AlphaFoldDB" id="A0AAX0VJ15"/>
<evidence type="ECO:0000256" key="10">
    <source>
        <dbReference type="ARBA" id="ARBA00023239"/>
    </source>
</evidence>
<dbReference type="Pfam" id="PF00378">
    <property type="entry name" value="ECH_1"/>
    <property type="match status" value="1"/>
</dbReference>
<evidence type="ECO:0000256" key="5">
    <source>
        <dbReference type="ARBA" id="ARBA00022832"/>
    </source>
</evidence>
<dbReference type="InterPro" id="IPR001753">
    <property type="entry name" value="Enoyl-CoA_hydra/iso"/>
</dbReference>